<accession>A0A8X6JRL8</accession>
<dbReference type="Proteomes" id="UP000887013">
    <property type="component" value="Unassembled WGS sequence"/>
</dbReference>
<reference evidence="1" key="1">
    <citation type="submission" date="2020-08" db="EMBL/GenBank/DDBJ databases">
        <title>Multicomponent nature underlies the extraordinary mechanical properties of spider dragline silk.</title>
        <authorList>
            <person name="Kono N."/>
            <person name="Nakamura H."/>
            <person name="Mori M."/>
            <person name="Yoshida Y."/>
            <person name="Ohtoshi R."/>
            <person name="Malay A.D."/>
            <person name="Moran D.A.P."/>
            <person name="Tomita M."/>
            <person name="Numata K."/>
            <person name="Arakawa K."/>
        </authorList>
    </citation>
    <scope>NUCLEOTIDE SEQUENCE</scope>
</reference>
<keyword evidence="2" id="KW-1185">Reference proteome</keyword>
<protein>
    <submittedName>
        <fullName evidence="1">Uncharacterized protein</fullName>
    </submittedName>
</protein>
<dbReference type="AlphaFoldDB" id="A0A8X6JRL8"/>
<dbReference type="EMBL" id="BMAW01042039">
    <property type="protein sequence ID" value="GFS32127.1"/>
    <property type="molecule type" value="Genomic_DNA"/>
</dbReference>
<organism evidence="1 2">
    <name type="scientific">Nephila pilipes</name>
    <name type="common">Giant wood spider</name>
    <name type="synonym">Nephila maculata</name>
    <dbReference type="NCBI Taxonomy" id="299642"/>
    <lineage>
        <taxon>Eukaryota</taxon>
        <taxon>Metazoa</taxon>
        <taxon>Ecdysozoa</taxon>
        <taxon>Arthropoda</taxon>
        <taxon>Chelicerata</taxon>
        <taxon>Arachnida</taxon>
        <taxon>Araneae</taxon>
        <taxon>Araneomorphae</taxon>
        <taxon>Entelegynae</taxon>
        <taxon>Araneoidea</taxon>
        <taxon>Nephilidae</taxon>
        <taxon>Nephila</taxon>
    </lineage>
</organism>
<comment type="caution">
    <text evidence="1">The sequence shown here is derived from an EMBL/GenBank/DDBJ whole genome shotgun (WGS) entry which is preliminary data.</text>
</comment>
<proteinExistence type="predicted"/>
<evidence type="ECO:0000313" key="1">
    <source>
        <dbReference type="EMBL" id="GFS32127.1"/>
    </source>
</evidence>
<sequence>MFQNHHPGTQNQNFSLSLADITVEVAVVQYQKPKQLQVRKKNRLLRNFPHFPKNCATSSGKQETGERGKEVMKCHKQMTTRKNVIHFVKLELTRHFVAVLCRF</sequence>
<name>A0A8X6JRL8_NEPPI</name>
<gene>
    <name evidence="1" type="ORF">NPIL_396191</name>
</gene>
<evidence type="ECO:0000313" key="2">
    <source>
        <dbReference type="Proteomes" id="UP000887013"/>
    </source>
</evidence>